<dbReference type="GO" id="GO:0006529">
    <property type="term" value="P:asparagine biosynthetic process"/>
    <property type="evidence" value="ECO:0007669"/>
    <property type="project" value="InterPro"/>
</dbReference>
<dbReference type="GO" id="GO:0005829">
    <property type="term" value="C:cytosol"/>
    <property type="evidence" value="ECO:0007669"/>
    <property type="project" value="TreeGrafter"/>
</dbReference>
<accession>A0A7D5QWR0</accession>
<dbReference type="InterPro" id="IPR014729">
    <property type="entry name" value="Rossmann-like_a/b/a_fold"/>
</dbReference>
<dbReference type="InterPro" id="IPR001962">
    <property type="entry name" value="Asn_synthase"/>
</dbReference>
<dbReference type="InterPro" id="IPR051786">
    <property type="entry name" value="ASN_synthetase/amidase"/>
</dbReference>
<dbReference type="SUPFAM" id="SSF52402">
    <property type="entry name" value="Adenine nucleotide alpha hydrolases-like"/>
    <property type="match status" value="1"/>
</dbReference>
<proteinExistence type="predicted"/>
<dbReference type="GeneID" id="56058477"/>
<dbReference type="RefSeq" id="WP_179361025.1">
    <property type="nucleotide sequence ID" value="NZ_CP026993.1"/>
</dbReference>
<dbReference type="AlphaFoldDB" id="A0A7D5QWR0"/>
<dbReference type="PANTHER" id="PTHR43284:SF1">
    <property type="entry name" value="ASPARAGINE SYNTHETASE"/>
    <property type="match status" value="1"/>
</dbReference>
<protein>
    <submittedName>
        <fullName evidence="2">Asparagine synthase</fullName>
    </submittedName>
</protein>
<dbReference type="Gene3D" id="3.40.50.620">
    <property type="entry name" value="HUPs"/>
    <property type="match status" value="1"/>
</dbReference>
<sequence length="406" mass="47047">MDENSKVSFDSKSVQEILTLRYDTTQIPKLQKLTSKQFIQQNEKVSIDKIEKLISDEIISKINPEKTKLSLALSGGIDSTLVLALIRKQFPKIPIETISIKFADSNDESIIASKTAEHFETNHSIIYLENFLQELPKAIYISEKPFWDLHWYYVVKKSNSFSNCLASGDGGDELFGGYSFRYSKFLTLVNQTSSPVEKVKAYLQCHERDRVPDQENIFKEKLKFSWNSIYNILLPYFDNTLSLLDQVFLADYNGKLLYNFSPINSKLHKYFKIDSLTPILSNNMINYSTQISSNQKYNQKNNIGKIPLRTLLKNLDAEKFVSPTKLGFSINTLNLWKTFGQRISKSYLTEARIVQDGLINDDWIKKYLNSTNLNVNYVNKFLGLLAFEIWYRLFITKEMKSHEQLT</sequence>
<feature type="domain" description="Asparagine synthetase" evidence="1">
    <location>
        <begin position="68"/>
        <end position="392"/>
    </location>
</feature>
<dbReference type="EMBL" id="CP026993">
    <property type="protein sequence ID" value="QLH02196.1"/>
    <property type="molecule type" value="Genomic_DNA"/>
</dbReference>
<dbReference type="Pfam" id="PF00733">
    <property type="entry name" value="Asn_synthase"/>
    <property type="match status" value="1"/>
</dbReference>
<dbReference type="Proteomes" id="UP000509771">
    <property type="component" value="Chromosome"/>
</dbReference>
<dbReference type="PANTHER" id="PTHR43284">
    <property type="entry name" value="ASPARAGINE SYNTHETASE (GLUTAMINE-HYDROLYZING)"/>
    <property type="match status" value="1"/>
</dbReference>
<evidence type="ECO:0000259" key="1">
    <source>
        <dbReference type="Pfam" id="PF00733"/>
    </source>
</evidence>
<evidence type="ECO:0000313" key="2">
    <source>
        <dbReference type="EMBL" id="QLH02196.1"/>
    </source>
</evidence>
<reference evidence="2 3" key="1">
    <citation type="submission" date="2018-02" db="EMBL/GenBank/DDBJ databases">
        <title>Complete genome of Nitrosopumilus cobalaminigenes HCA1.</title>
        <authorList>
            <person name="Qin W."/>
            <person name="Zheng Y."/>
            <person name="Stahl D.A."/>
        </authorList>
    </citation>
    <scope>NUCLEOTIDE SEQUENCE [LARGE SCALE GENOMIC DNA]</scope>
    <source>
        <strain evidence="2 3">HCA1</strain>
    </source>
</reference>
<dbReference type="OrthoDB" id="8692at2157"/>
<organism evidence="2 3">
    <name type="scientific">Nitrosopumilus cobalaminigenes</name>
    <dbReference type="NCBI Taxonomy" id="1470066"/>
    <lineage>
        <taxon>Archaea</taxon>
        <taxon>Nitrososphaerota</taxon>
        <taxon>Nitrososphaeria</taxon>
        <taxon>Nitrosopumilales</taxon>
        <taxon>Nitrosopumilaceae</taxon>
        <taxon>Nitrosopumilus</taxon>
    </lineage>
</organism>
<name>A0A7D5QWR0_9ARCH</name>
<dbReference type="KEGG" id="ncl:C5F47_00660"/>
<evidence type="ECO:0000313" key="3">
    <source>
        <dbReference type="Proteomes" id="UP000509771"/>
    </source>
</evidence>
<dbReference type="CDD" id="cd01991">
    <property type="entry name" value="Asn_synthase_B_C"/>
    <property type="match status" value="1"/>
</dbReference>
<dbReference type="GO" id="GO:0004066">
    <property type="term" value="F:asparagine synthase (glutamine-hydrolyzing) activity"/>
    <property type="evidence" value="ECO:0007669"/>
    <property type="project" value="InterPro"/>
</dbReference>
<keyword evidence="3" id="KW-1185">Reference proteome</keyword>
<gene>
    <name evidence="2" type="ORF">C5F47_00660</name>
</gene>